<dbReference type="Proteomes" id="UP000001966">
    <property type="component" value="Chromosome"/>
</dbReference>
<dbReference type="Pfam" id="PF04314">
    <property type="entry name" value="PCuAC"/>
    <property type="match status" value="1"/>
</dbReference>
<evidence type="ECO:0000313" key="2">
    <source>
        <dbReference type="EMBL" id="ABI58371.1"/>
    </source>
</evidence>
<organism evidence="2 3">
    <name type="scientific">Nitrosomonas eutropha (strain DSM 101675 / C91 / Nm57)</name>
    <dbReference type="NCBI Taxonomy" id="335283"/>
    <lineage>
        <taxon>Bacteria</taxon>
        <taxon>Pseudomonadati</taxon>
        <taxon>Pseudomonadota</taxon>
        <taxon>Betaproteobacteria</taxon>
        <taxon>Nitrosomonadales</taxon>
        <taxon>Nitrosomonadaceae</taxon>
        <taxon>Nitrosomonas</taxon>
    </lineage>
</organism>
<dbReference type="EMBL" id="CP000450">
    <property type="protein sequence ID" value="ABI58371.1"/>
    <property type="molecule type" value="Genomic_DNA"/>
</dbReference>
<feature type="signal peptide" evidence="1">
    <location>
        <begin position="1"/>
        <end position="24"/>
    </location>
</feature>
<evidence type="ECO:0008006" key="4">
    <source>
        <dbReference type="Google" id="ProtNLM"/>
    </source>
</evidence>
<dbReference type="Gene3D" id="2.60.40.1890">
    <property type="entry name" value="PCu(A)C copper chaperone"/>
    <property type="match status" value="1"/>
</dbReference>
<evidence type="ECO:0000313" key="3">
    <source>
        <dbReference type="Proteomes" id="UP000001966"/>
    </source>
</evidence>
<dbReference type="AlphaFoldDB" id="Q0AJV0"/>
<dbReference type="SUPFAM" id="SSF110087">
    <property type="entry name" value="DR1885-like metal-binding protein"/>
    <property type="match status" value="1"/>
</dbReference>
<name>Q0AJV0_NITEC</name>
<reference evidence="2 3" key="1">
    <citation type="journal article" date="2007" name="Environ. Microbiol.">
        <title>Whole-genome analysis of the ammonia-oxidizing bacterium, Nitrosomonas eutropha C91: implications for niche adaptation.</title>
        <authorList>
            <person name="Stein L.Y."/>
            <person name="Arp D.J."/>
            <person name="Berube P.M."/>
            <person name="Chain P.S."/>
            <person name="Hauser L."/>
            <person name="Jetten M.S."/>
            <person name="Klotz M.G."/>
            <person name="Larimer F.W."/>
            <person name="Norton J.M."/>
            <person name="Op den Camp H.J.M."/>
            <person name="Shin M."/>
            <person name="Wei X."/>
        </authorList>
    </citation>
    <scope>NUCLEOTIDE SEQUENCE [LARGE SCALE GENOMIC DNA]</scope>
    <source>
        <strain evidence="3">DSM 101675 / C91 / Nm57</strain>
    </source>
</reference>
<dbReference type="STRING" id="335283.Neut_0083"/>
<dbReference type="InterPro" id="IPR058248">
    <property type="entry name" value="Lxx211020-like"/>
</dbReference>
<dbReference type="eggNOG" id="COG2847">
    <property type="taxonomic scope" value="Bacteria"/>
</dbReference>
<sequence length="164" mass="17301" precursor="true">MIRAHFRHCVIIALLAATIPTAQAAEPTTVTVHDAWARATPPGIRVGGGYVTVANTGKQADRLVGASSPLAEKAEIHISETVDGMARMRHLKDGVKIPAGKEVILAPGGIHLMFLGLKQAIVKDEVVPVTLQFERAGEIDVQLRAAQIGSLKAPASTEDATHAH</sequence>
<proteinExistence type="predicted"/>
<dbReference type="PANTHER" id="PTHR36302">
    <property type="entry name" value="BLR7088 PROTEIN"/>
    <property type="match status" value="1"/>
</dbReference>
<dbReference type="HOGENOM" id="CLU_100939_2_2_4"/>
<gene>
    <name evidence="2" type="ordered locus">Neut_0083</name>
</gene>
<dbReference type="KEGG" id="net:Neut_0083"/>
<accession>Q0AJV0</accession>
<feature type="chain" id="PRO_5004168067" description="Copper(I)-binding protein" evidence="1">
    <location>
        <begin position="25"/>
        <end position="164"/>
    </location>
</feature>
<dbReference type="PANTHER" id="PTHR36302:SF1">
    <property type="entry name" value="COPPER CHAPERONE PCU(A)C"/>
    <property type="match status" value="1"/>
</dbReference>
<keyword evidence="1" id="KW-0732">Signal</keyword>
<dbReference type="RefSeq" id="WP_011633216.1">
    <property type="nucleotide sequence ID" value="NC_008344.1"/>
</dbReference>
<evidence type="ECO:0000256" key="1">
    <source>
        <dbReference type="SAM" id="SignalP"/>
    </source>
</evidence>
<protein>
    <recommendedName>
        <fullName evidence="4">Copper(I)-binding protein</fullName>
    </recommendedName>
</protein>
<dbReference type="InterPro" id="IPR007410">
    <property type="entry name" value="LpqE-like"/>
</dbReference>
<dbReference type="InterPro" id="IPR036182">
    <property type="entry name" value="PCuAC_sf"/>
</dbReference>